<sequence>MIVNNYEYIVRPQESRVPSPAGFFKVRLLRSKQPCMDIINTKTIERYEYPSASPFPKSSSGDANIQTT</sequence>
<keyword evidence="2" id="KW-1185">Reference proteome</keyword>
<evidence type="ECO:0000313" key="1">
    <source>
        <dbReference type="EMBL" id="ROW04688.1"/>
    </source>
</evidence>
<dbReference type="AlphaFoldDB" id="A0A423WMM6"/>
<name>A0A423WMM6_9PEZI</name>
<proteinExistence type="predicted"/>
<organism evidence="1 2">
    <name type="scientific">Cytospora schulzeri</name>
    <dbReference type="NCBI Taxonomy" id="448051"/>
    <lineage>
        <taxon>Eukaryota</taxon>
        <taxon>Fungi</taxon>
        <taxon>Dikarya</taxon>
        <taxon>Ascomycota</taxon>
        <taxon>Pezizomycotina</taxon>
        <taxon>Sordariomycetes</taxon>
        <taxon>Sordariomycetidae</taxon>
        <taxon>Diaporthales</taxon>
        <taxon>Cytosporaceae</taxon>
        <taxon>Cytospora</taxon>
    </lineage>
</organism>
<reference evidence="1 2" key="1">
    <citation type="submission" date="2015-09" db="EMBL/GenBank/DDBJ databases">
        <title>Host preference determinants of Valsa canker pathogens revealed by comparative genomics.</title>
        <authorList>
            <person name="Yin Z."/>
            <person name="Huang L."/>
        </authorList>
    </citation>
    <scope>NUCLEOTIDE SEQUENCE [LARGE SCALE GENOMIC DNA]</scope>
    <source>
        <strain evidence="1 2">03-1</strain>
    </source>
</reference>
<comment type="caution">
    <text evidence="1">The sequence shown here is derived from an EMBL/GenBank/DDBJ whole genome shotgun (WGS) entry which is preliminary data.</text>
</comment>
<dbReference type="Proteomes" id="UP000283895">
    <property type="component" value="Unassembled WGS sequence"/>
</dbReference>
<gene>
    <name evidence="1" type="ORF">VMCG_04757</name>
</gene>
<accession>A0A423WMM6</accession>
<dbReference type="EMBL" id="LKEA01000013">
    <property type="protein sequence ID" value="ROW04688.1"/>
    <property type="molecule type" value="Genomic_DNA"/>
</dbReference>
<protein>
    <submittedName>
        <fullName evidence="1">Uncharacterized protein</fullName>
    </submittedName>
</protein>
<evidence type="ECO:0000313" key="2">
    <source>
        <dbReference type="Proteomes" id="UP000283895"/>
    </source>
</evidence>